<gene>
    <name evidence="8" type="ORF">PG994_015093</name>
</gene>
<feature type="transmembrane region" description="Helical" evidence="6">
    <location>
        <begin position="114"/>
        <end position="133"/>
    </location>
</feature>
<organism evidence="8 9">
    <name type="scientific">Apiospora phragmitis</name>
    <dbReference type="NCBI Taxonomy" id="2905665"/>
    <lineage>
        <taxon>Eukaryota</taxon>
        <taxon>Fungi</taxon>
        <taxon>Dikarya</taxon>
        <taxon>Ascomycota</taxon>
        <taxon>Pezizomycotina</taxon>
        <taxon>Sordariomycetes</taxon>
        <taxon>Xylariomycetidae</taxon>
        <taxon>Amphisphaeriales</taxon>
        <taxon>Apiosporaceae</taxon>
        <taxon>Apiospora</taxon>
    </lineage>
</organism>
<dbReference type="PANTHER" id="PTHR33048">
    <property type="entry name" value="PTH11-LIKE INTEGRAL MEMBRANE PROTEIN (AFU_ORTHOLOGUE AFUA_5G11245)"/>
    <property type="match status" value="1"/>
</dbReference>
<keyword evidence="3 6" id="KW-1133">Transmembrane helix</keyword>
<keyword evidence="2 6" id="KW-0812">Transmembrane</keyword>
<comment type="similarity">
    <text evidence="5">Belongs to the SAT4 family.</text>
</comment>
<sequence>MNLPAENGVHVWRCALVMSCITFLFVAAQLYSSLGVMKRTLSKEDFTLSLPPFSVSFICADRSKGLVGATFISLILYSILIAMAASNGLGLHIWQYTEDTNSQCYKWVGIASEFWLLGSMGFKMSLLSLYLQLAGSNQKLWWTVYVAMFYVMDWLVGNIVTGFLPCIPRDKAWHQKETGWCIQSKAADVVFGAGNVSSDLVLAIIPLLLMRRKRLVTTQPKIEFSVVISSGFFPRWHDMRLHSDQWSINVISMPNSQ</sequence>
<feature type="domain" description="Rhodopsin" evidence="7">
    <location>
        <begin position="70"/>
        <end position="233"/>
    </location>
</feature>
<dbReference type="InterPro" id="IPR052337">
    <property type="entry name" value="SAT4-like"/>
</dbReference>
<evidence type="ECO:0000313" key="9">
    <source>
        <dbReference type="Proteomes" id="UP001480595"/>
    </source>
</evidence>
<dbReference type="EMBL" id="JAQQWL010000016">
    <property type="protein sequence ID" value="KAK8038326.1"/>
    <property type="molecule type" value="Genomic_DNA"/>
</dbReference>
<evidence type="ECO:0000256" key="2">
    <source>
        <dbReference type="ARBA" id="ARBA00022692"/>
    </source>
</evidence>
<evidence type="ECO:0000313" key="8">
    <source>
        <dbReference type="EMBL" id="KAK8038326.1"/>
    </source>
</evidence>
<evidence type="ECO:0000256" key="1">
    <source>
        <dbReference type="ARBA" id="ARBA00004141"/>
    </source>
</evidence>
<accession>A0ABR1SVG0</accession>
<comment type="subcellular location">
    <subcellularLocation>
        <location evidence="1">Membrane</location>
        <topology evidence="1">Multi-pass membrane protein</topology>
    </subcellularLocation>
</comment>
<feature type="transmembrane region" description="Helical" evidence="6">
    <location>
        <begin position="189"/>
        <end position="209"/>
    </location>
</feature>
<feature type="transmembrane region" description="Helical" evidence="6">
    <location>
        <begin position="140"/>
        <end position="164"/>
    </location>
</feature>
<dbReference type="GeneID" id="92099565"/>
<dbReference type="Pfam" id="PF20684">
    <property type="entry name" value="Fung_rhodopsin"/>
    <property type="match status" value="1"/>
</dbReference>
<evidence type="ECO:0000256" key="3">
    <source>
        <dbReference type="ARBA" id="ARBA00022989"/>
    </source>
</evidence>
<feature type="transmembrane region" description="Helical" evidence="6">
    <location>
        <begin position="15"/>
        <end position="34"/>
    </location>
</feature>
<dbReference type="PANTHER" id="PTHR33048:SF47">
    <property type="entry name" value="INTEGRAL MEMBRANE PROTEIN-RELATED"/>
    <property type="match status" value="1"/>
</dbReference>
<keyword evidence="4 6" id="KW-0472">Membrane</keyword>
<dbReference type="InterPro" id="IPR049326">
    <property type="entry name" value="Rhodopsin_dom_fungi"/>
</dbReference>
<protein>
    <recommendedName>
        <fullName evidence="7">Rhodopsin domain-containing protein</fullName>
    </recommendedName>
</protein>
<evidence type="ECO:0000259" key="7">
    <source>
        <dbReference type="Pfam" id="PF20684"/>
    </source>
</evidence>
<feature type="transmembrane region" description="Helical" evidence="6">
    <location>
        <begin position="71"/>
        <end position="94"/>
    </location>
</feature>
<evidence type="ECO:0000256" key="5">
    <source>
        <dbReference type="ARBA" id="ARBA00038359"/>
    </source>
</evidence>
<keyword evidence="9" id="KW-1185">Reference proteome</keyword>
<reference evidence="8 9" key="1">
    <citation type="submission" date="2023-01" db="EMBL/GenBank/DDBJ databases">
        <title>Analysis of 21 Apiospora genomes using comparative genomics revels a genus with tremendous synthesis potential of carbohydrate active enzymes and secondary metabolites.</title>
        <authorList>
            <person name="Sorensen T."/>
        </authorList>
    </citation>
    <scope>NUCLEOTIDE SEQUENCE [LARGE SCALE GENOMIC DNA]</scope>
    <source>
        <strain evidence="8 9">CBS 135458</strain>
    </source>
</reference>
<evidence type="ECO:0000256" key="4">
    <source>
        <dbReference type="ARBA" id="ARBA00023136"/>
    </source>
</evidence>
<dbReference type="RefSeq" id="XP_066708178.1">
    <property type="nucleotide sequence ID" value="XM_066866502.1"/>
</dbReference>
<proteinExistence type="inferred from homology"/>
<evidence type="ECO:0000256" key="6">
    <source>
        <dbReference type="SAM" id="Phobius"/>
    </source>
</evidence>
<name>A0ABR1SVG0_9PEZI</name>
<dbReference type="Proteomes" id="UP001480595">
    <property type="component" value="Unassembled WGS sequence"/>
</dbReference>
<comment type="caution">
    <text evidence="8">The sequence shown here is derived from an EMBL/GenBank/DDBJ whole genome shotgun (WGS) entry which is preliminary data.</text>
</comment>